<dbReference type="EMBL" id="FNFP01000001">
    <property type="protein sequence ID" value="SDJ93825.1"/>
    <property type="molecule type" value="Genomic_DNA"/>
</dbReference>
<organism evidence="2 3">
    <name type="scientific">Natronincola ferrireducens</name>
    <dbReference type="NCBI Taxonomy" id="393762"/>
    <lineage>
        <taxon>Bacteria</taxon>
        <taxon>Bacillati</taxon>
        <taxon>Bacillota</taxon>
        <taxon>Clostridia</taxon>
        <taxon>Peptostreptococcales</taxon>
        <taxon>Natronincolaceae</taxon>
        <taxon>Natronincola</taxon>
    </lineage>
</organism>
<evidence type="ECO:0000313" key="2">
    <source>
        <dbReference type="EMBL" id="SDJ93825.1"/>
    </source>
</evidence>
<accession>A0A1G8XVA9</accession>
<dbReference type="AlphaFoldDB" id="A0A1G8XVA9"/>
<proteinExistence type="predicted"/>
<feature type="region of interest" description="Disordered" evidence="1">
    <location>
        <begin position="1"/>
        <end position="23"/>
    </location>
</feature>
<keyword evidence="3" id="KW-1185">Reference proteome</keyword>
<gene>
    <name evidence="2" type="ORF">SAMN05660472_00323</name>
</gene>
<feature type="compositionally biased region" description="Polar residues" evidence="1">
    <location>
        <begin position="8"/>
        <end position="23"/>
    </location>
</feature>
<protein>
    <submittedName>
        <fullName evidence="2">Uncharacterized protein</fullName>
    </submittedName>
</protein>
<dbReference type="RefSeq" id="WP_176762003.1">
    <property type="nucleotide sequence ID" value="NZ_FNFP01000001.1"/>
</dbReference>
<evidence type="ECO:0000256" key="1">
    <source>
        <dbReference type="SAM" id="MobiDB-lite"/>
    </source>
</evidence>
<evidence type="ECO:0000313" key="3">
    <source>
        <dbReference type="Proteomes" id="UP000198718"/>
    </source>
</evidence>
<name>A0A1G8XVA9_9FIRM</name>
<sequence length="53" mass="6135">MSKRRYKNTSPERSLSQRLGSENIMSDGMLFPIDSTEQAIFQMTPKENKGKNR</sequence>
<reference evidence="2 3" key="1">
    <citation type="submission" date="2016-10" db="EMBL/GenBank/DDBJ databases">
        <authorList>
            <person name="de Groot N.N."/>
        </authorList>
    </citation>
    <scope>NUCLEOTIDE SEQUENCE [LARGE SCALE GENOMIC DNA]</scope>
    <source>
        <strain evidence="2 3">DSM 18346</strain>
    </source>
</reference>
<dbReference type="Proteomes" id="UP000198718">
    <property type="component" value="Unassembled WGS sequence"/>
</dbReference>